<reference evidence="3 5" key="2">
    <citation type="submission" date="2018-11" db="EMBL/GenBank/DDBJ databases">
        <authorList>
            <consortium name="Pathogen Informatics"/>
        </authorList>
    </citation>
    <scope>NUCLEOTIDE SEQUENCE [LARGE SCALE GENOMIC DNA]</scope>
</reference>
<dbReference type="Proteomes" id="UP000274756">
    <property type="component" value="Unassembled WGS sequence"/>
</dbReference>
<evidence type="ECO:0000313" key="4">
    <source>
        <dbReference type="Proteomes" id="UP000038040"/>
    </source>
</evidence>
<reference evidence="6" key="1">
    <citation type="submission" date="2017-02" db="UniProtKB">
        <authorList>
            <consortium name="WormBaseParasite"/>
        </authorList>
    </citation>
    <scope>IDENTIFICATION</scope>
</reference>
<dbReference type="EMBL" id="UYYG01000050">
    <property type="protein sequence ID" value="VDN52241.1"/>
    <property type="molecule type" value="Genomic_DNA"/>
</dbReference>
<evidence type="ECO:0000313" key="3">
    <source>
        <dbReference type="EMBL" id="VDN52241.1"/>
    </source>
</evidence>
<dbReference type="AlphaFoldDB" id="A0A0N4UK61"/>
<evidence type="ECO:0000256" key="1">
    <source>
        <dbReference type="PROSITE-ProRule" id="PRU01005"/>
    </source>
</evidence>
<sequence>MPSQISSIRHLNTVNSADINWNIGILFKTSPFPLQGIIKSRVAEMSADAGPCSTGTIGAICENKASSAECTVAFPTEPDVNGKRCLNCCQQPEYACSDVANVVPLSCADVKKKNLCNTNITLLMKQILKACPQTCGLCSVNDCNDLDSQFCTKNQASAITKISSYLCWNIAEEFAMPATILVPIKQVTVTTNIAMLTFIRI</sequence>
<dbReference type="Proteomes" id="UP000038040">
    <property type="component" value="Unplaced"/>
</dbReference>
<dbReference type="WBParaSite" id="DME_0000808901-mRNA-1">
    <property type="protein sequence ID" value="DME_0000808901-mRNA-1"/>
    <property type="gene ID" value="DME_0000808901"/>
</dbReference>
<protein>
    <submittedName>
        <fullName evidence="6">ShKT domain-containing protein</fullName>
    </submittedName>
</protein>
<gene>
    <name evidence="3" type="ORF">DME_LOCUS2214</name>
</gene>
<dbReference type="PROSITE" id="PS51670">
    <property type="entry name" value="SHKT"/>
    <property type="match status" value="1"/>
</dbReference>
<feature type="domain" description="ShKT" evidence="2">
    <location>
        <begin position="96"/>
        <end position="138"/>
    </location>
</feature>
<evidence type="ECO:0000313" key="5">
    <source>
        <dbReference type="Proteomes" id="UP000274756"/>
    </source>
</evidence>
<dbReference type="InterPro" id="IPR003582">
    <property type="entry name" value="ShKT_dom"/>
</dbReference>
<dbReference type="OrthoDB" id="5836328at2759"/>
<evidence type="ECO:0000313" key="6">
    <source>
        <dbReference type="WBParaSite" id="DME_0000808901-mRNA-1"/>
    </source>
</evidence>
<keyword evidence="5" id="KW-1185">Reference proteome</keyword>
<comment type="caution">
    <text evidence="1">Lacks conserved residue(s) required for the propagation of feature annotation.</text>
</comment>
<proteinExistence type="predicted"/>
<name>A0A0N4UK61_DRAME</name>
<evidence type="ECO:0000259" key="2">
    <source>
        <dbReference type="PROSITE" id="PS51670"/>
    </source>
</evidence>
<dbReference type="Gene3D" id="1.10.10.1940">
    <property type="match status" value="1"/>
</dbReference>
<accession>A0A0N4UK61</accession>
<organism evidence="4 6">
    <name type="scientific">Dracunculus medinensis</name>
    <name type="common">Guinea worm</name>
    <dbReference type="NCBI Taxonomy" id="318479"/>
    <lineage>
        <taxon>Eukaryota</taxon>
        <taxon>Metazoa</taxon>
        <taxon>Ecdysozoa</taxon>
        <taxon>Nematoda</taxon>
        <taxon>Chromadorea</taxon>
        <taxon>Rhabditida</taxon>
        <taxon>Spirurina</taxon>
        <taxon>Dracunculoidea</taxon>
        <taxon>Dracunculidae</taxon>
        <taxon>Dracunculus</taxon>
    </lineage>
</organism>